<name>A0AAE1PS69_9EUCA</name>
<evidence type="ECO:0000256" key="1">
    <source>
        <dbReference type="SAM" id="MobiDB-lite"/>
    </source>
</evidence>
<reference evidence="2" key="1">
    <citation type="submission" date="2023-11" db="EMBL/GenBank/DDBJ databases">
        <title>Genome assemblies of two species of porcelain crab, Petrolisthes cinctipes and Petrolisthes manimaculis (Anomura: Porcellanidae).</title>
        <authorList>
            <person name="Angst P."/>
        </authorList>
    </citation>
    <scope>NUCLEOTIDE SEQUENCE</scope>
    <source>
        <strain evidence="2">PB745_02</strain>
        <tissue evidence="2">Gill</tissue>
    </source>
</reference>
<sequence length="66" mass="7592">MRTDSTHNYDTKNGDQLQTSIPQHQWHQQLNSLTLQSRWVVAMTTPNTAAPTSLSKLQVHNQYQSK</sequence>
<keyword evidence="3" id="KW-1185">Reference proteome</keyword>
<proteinExistence type="predicted"/>
<organism evidence="2 3">
    <name type="scientific">Petrolisthes manimaculis</name>
    <dbReference type="NCBI Taxonomy" id="1843537"/>
    <lineage>
        <taxon>Eukaryota</taxon>
        <taxon>Metazoa</taxon>
        <taxon>Ecdysozoa</taxon>
        <taxon>Arthropoda</taxon>
        <taxon>Crustacea</taxon>
        <taxon>Multicrustacea</taxon>
        <taxon>Malacostraca</taxon>
        <taxon>Eumalacostraca</taxon>
        <taxon>Eucarida</taxon>
        <taxon>Decapoda</taxon>
        <taxon>Pleocyemata</taxon>
        <taxon>Anomura</taxon>
        <taxon>Galatheoidea</taxon>
        <taxon>Porcellanidae</taxon>
        <taxon>Petrolisthes</taxon>
    </lineage>
</organism>
<protein>
    <submittedName>
        <fullName evidence="2">Uncharacterized protein</fullName>
    </submittedName>
</protein>
<evidence type="ECO:0000313" key="2">
    <source>
        <dbReference type="EMBL" id="KAK4312374.1"/>
    </source>
</evidence>
<comment type="caution">
    <text evidence="2">The sequence shown here is derived from an EMBL/GenBank/DDBJ whole genome shotgun (WGS) entry which is preliminary data.</text>
</comment>
<dbReference type="EMBL" id="JAWZYT010001418">
    <property type="protein sequence ID" value="KAK4312374.1"/>
    <property type="molecule type" value="Genomic_DNA"/>
</dbReference>
<dbReference type="AlphaFoldDB" id="A0AAE1PS69"/>
<accession>A0AAE1PS69</accession>
<feature type="compositionally biased region" description="Basic and acidic residues" evidence="1">
    <location>
        <begin position="1"/>
        <end position="13"/>
    </location>
</feature>
<evidence type="ECO:0000313" key="3">
    <source>
        <dbReference type="Proteomes" id="UP001292094"/>
    </source>
</evidence>
<gene>
    <name evidence="2" type="ORF">Pmani_016196</name>
</gene>
<feature type="region of interest" description="Disordered" evidence="1">
    <location>
        <begin position="1"/>
        <end position="21"/>
    </location>
</feature>
<dbReference type="Proteomes" id="UP001292094">
    <property type="component" value="Unassembled WGS sequence"/>
</dbReference>